<comment type="caution">
    <text evidence="1">The sequence shown here is derived from an EMBL/GenBank/DDBJ whole genome shotgun (WGS) entry which is preliminary data.</text>
</comment>
<dbReference type="EMBL" id="LXQA010634483">
    <property type="protein sequence ID" value="MCI63298.1"/>
    <property type="molecule type" value="Genomic_DNA"/>
</dbReference>
<accession>A0A392TQV5</accession>
<sequence>MLPRPMVGGNPLHILSGFGRSGQYDVSQGSWHKSEPGILHLEGAVRARVEIPED</sequence>
<evidence type="ECO:0000313" key="1">
    <source>
        <dbReference type="EMBL" id="MCI63298.1"/>
    </source>
</evidence>
<reference evidence="1 2" key="1">
    <citation type="journal article" date="2018" name="Front. Plant Sci.">
        <title>Red Clover (Trifolium pratense) and Zigzag Clover (T. medium) - A Picture of Genomic Similarities and Differences.</title>
        <authorList>
            <person name="Dluhosova J."/>
            <person name="Istvanek J."/>
            <person name="Nedelnik J."/>
            <person name="Repkova J."/>
        </authorList>
    </citation>
    <scope>NUCLEOTIDE SEQUENCE [LARGE SCALE GENOMIC DNA]</scope>
    <source>
        <strain evidence="2">cv. 10/8</strain>
        <tissue evidence="1">Leaf</tissue>
    </source>
</reference>
<organism evidence="1 2">
    <name type="scientific">Trifolium medium</name>
    <dbReference type="NCBI Taxonomy" id="97028"/>
    <lineage>
        <taxon>Eukaryota</taxon>
        <taxon>Viridiplantae</taxon>
        <taxon>Streptophyta</taxon>
        <taxon>Embryophyta</taxon>
        <taxon>Tracheophyta</taxon>
        <taxon>Spermatophyta</taxon>
        <taxon>Magnoliopsida</taxon>
        <taxon>eudicotyledons</taxon>
        <taxon>Gunneridae</taxon>
        <taxon>Pentapetalae</taxon>
        <taxon>rosids</taxon>
        <taxon>fabids</taxon>
        <taxon>Fabales</taxon>
        <taxon>Fabaceae</taxon>
        <taxon>Papilionoideae</taxon>
        <taxon>50 kb inversion clade</taxon>
        <taxon>NPAAA clade</taxon>
        <taxon>Hologalegina</taxon>
        <taxon>IRL clade</taxon>
        <taxon>Trifolieae</taxon>
        <taxon>Trifolium</taxon>
    </lineage>
</organism>
<name>A0A392TQV5_9FABA</name>
<protein>
    <submittedName>
        <fullName evidence="1">Uncharacterized protein</fullName>
    </submittedName>
</protein>
<proteinExistence type="predicted"/>
<evidence type="ECO:0000313" key="2">
    <source>
        <dbReference type="Proteomes" id="UP000265520"/>
    </source>
</evidence>
<keyword evidence="2" id="KW-1185">Reference proteome</keyword>
<dbReference type="AlphaFoldDB" id="A0A392TQV5"/>
<dbReference type="Proteomes" id="UP000265520">
    <property type="component" value="Unassembled WGS sequence"/>
</dbReference>